<protein>
    <submittedName>
        <fullName evidence="1">Uncharacterized protein</fullName>
    </submittedName>
</protein>
<evidence type="ECO:0000313" key="2">
    <source>
        <dbReference type="Proteomes" id="UP000000305"/>
    </source>
</evidence>
<dbReference type="AlphaFoldDB" id="E9GJK4"/>
<accession>E9GJK4</accession>
<dbReference type="HOGENOM" id="CLU_1322096_0_0_1"/>
<proteinExistence type="predicted"/>
<reference evidence="1 2" key="1">
    <citation type="journal article" date="2011" name="Science">
        <title>The ecoresponsive genome of Daphnia pulex.</title>
        <authorList>
            <person name="Colbourne J.K."/>
            <person name="Pfrender M.E."/>
            <person name="Gilbert D."/>
            <person name="Thomas W.K."/>
            <person name="Tucker A."/>
            <person name="Oakley T.H."/>
            <person name="Tokishita S."/>
            <person name="Aerts A."/>
            <person name="Arnold G.J."/>
            <person name="Basu M.K."/>
            <person name="Bauer D.J."/>
            <person name="Caceres C.E."/>
            <person name="Carmel L."/>
            <person name="Casola C."/>
            <person name="Choi J.H."/>
            <person name="Detter J.C."/>
            <person name="Dong Q."/>
            <person name="Dusheyko S."/>
            <person name="Eads B.D."/>
            <person name="Frohlich T."/>
            <person name="Geiler-Samerotte K.A."/>
            <person name="Gerlach D."/>
            <person name="Hatcher P."/>
            <person name="Jogdeo S."/>
            <person name="Krijgsveld J."/>
            <person name="Kriventseva E.V."/>
            <person name="Kultz D."/>
            <person name="Laforsch C."/>
            <person name="Lindquist E."/>
            <person name="Lopez J."/>
            <person name="Manak J.R."/>
            <person name="Muller J."/>
            <person name="Pangilinan J."/>
            <person name="Patwardhan R.P."/>
            <person name="Pitluck S."/>
            <person name="Pritham E.J."/>
            <person name="Rechtsteiner A."/>
            <person name="Rho M."/>
            <person name="Rogozin I.B."/>
            <person name="Sakarya O."/>
            <person name="Salamov A."/>
            <person name="Schaack S."/>
            <person name="Shapiro H."/>
            <person name="Shiga Y."/>
            <person name="Skalitzky C."/>
            <person name="Smith Z."/>
            <person name="Souvorov A."/>
            <person name="Sung W."/>
            <person name="Tang Z."/>
            <person name="Tsuchiya D."/>
            <person name="Tu H."/>
            <person name="Vos H."/>
            <person name="Wang M."/>
            <person name="Wolf Y.I."/>
            <person name="Yamagata H."/>
            <person name="Yamada T."/>
            <person name="Ye Y."/>
            <person name="Shaw J.R."/>
            <person name="Andrews J."/>
            <person name="Crease T.J."/>
            <person name="Tang H."/>
            <person name="Lucas S.M."/>
            <person name="Robertson H.M."/>
            <person name="Bork P."/>
            <person name="Koonin E.V."/>
            <person name="Zdobnov E.M."/>
            <person name="Grigoriev I.V."/>
            <person name="Lynch M."/>
            <person name="Boore J.L."/>
        </authorList>
    </citation>
    <scope>NUCLEOTIDE SEQUENCE [LARGE SCALE GENOMIC DNA]</scope>
</reference>
<dbReference type="Proteomes" id="UP000000305">
    <property type="component" value="Unassembled WGS sequence"/>
</dbReference>
<organism evidence="1 2">
    <name type="scientific">Daphnia pulex</name>
    <name type="common">Water flea</name>
    <dbReference type="NCBI Taxonomy" id="6669"/>
    <lineage>
        <taxon>Eukaryota</taxon>
        <taxon>Metazoa</taxon>
        <taxon>Ecdysozoa</taxon>
        <taxon>Arthropoda</taxon>
        <taxon>Crustacea</taxon>
        <taxon>Branchiopoda</taxon>
        <taxon>Diplostraca</taxon>
        <taxon>Cladocera</taxon>
        <taxon>Anomopoda</taxon>
        <taxon>Daphniidae</taxon>
        <taxon>Daphnia</taxon>
    </lineage>
</organism>
<gene>
    <name evidence="1" type="ORF">DAPPUDRAFT_103554</name>
</gene>
<sequence length="200" mass="22739">MISFNSFNEAFNSSAATKIVDSTAHLLPSHSSAKFYNVVKLGECVEEFDMTKREAKFAFRSTDLGSWDSDFFASVSDITNSKPKTIQHWALVVHFPRGKKTYFFKARADNGLLLAYRAEGVAYQVFEKATYIGTIETCPSELLEKAKQVPTGEYDVLLNNRQTWLKDFLLLISPELLVALHDKVPDTKTYLNYLAREFNK</sequence>
<dbReference type="InParanoid" id="E9GJK4"/>
<dbReference type="EMBL" id="GL732547">
    <property type="protein sequence ID" value="EFX80484.1"/>
    <property type="molecule type" value="Genomic_DNA"/>
</dbReference>
<dbReference type="PhylomeDB" id="E9GJK4"/>
<dbReference type="KEGG" id="dpx:DAPPUDRAFT_103554"/>
<dbReference type="OrthoDB" id="6383711at2759"/>
<evidence type="ECO:0000313" key="1">
    <source>
        <dbReference type="EMBL" id="EFX80484.1"/>
    </source>
</evidence>
<keyword evidence="2" id="KW-1185">Reference proteome</keyword>
<name>E9GJK4_DAPPU</name>